<feature type="region of interest" description="Disordered" evidence="2">
    <location>
        <begin position="130"/>
        <end position="152"/>
    </location>
</feature>
<keyword evidence="3" id="KW-0732">Signal</keyword>
<keyword evidence="1" id="KW-0175">Coiled coil</keyword>
<sequence length="346" mass="38518">MKTFVLIVLLGLAFGVQVNEQATILQDALTNNLKATSMGRAVLAMVELGSPNFNPLFDALEAWASLIEQTIADENSSYGAFVQQVETEETNYKALIAQYESELAEYNIQIREILKSRISLEEDLERTRTELGTTKQQKANIENQQREDSADFKTRTSQLSAAIVVIDEALKVLDKAKYSSFVEEDAQQLSSLVSGTPELHSLLLQLNTEDYKSAQNLQKVINLLQNIRDQFNQNIQTLQAGFTAAQQQAQDMFELLNAKIDQLVKEVIPQLQQDIQGKDSEIDSRRQLANEAQANLDSAGESLKQSIQEKGLATNSHNILISEYHSNLDTVAECISALHGSGIKRQ</sequence>
<reference evidence="4" key="1">
    <citation type="submission" date="2021-01" db="EMBL/GenBank/DDBJ databases">
        <authorList>
            <consortium name="Genoscope - CEA"/>
            <person name="William W."/>
        </authorList>
    </citation>
    <scope>NUCLEOTIDE SEQUENCE</scope>
</reference>
<keyword evidence="5" id="KW-1185">Reference proteome</keyword>
<evidence type="ECO:0000256" key="3">
    <source>
        <dbReference type="SAM" id="SignalP"/>
    </source>
</evidence>
<organism evidence="4 5">
    <name type="scientific">Paramecium primaurelia</name>
    <dbReference type="NCBI Taxonomy" id="5886"/>
    <lineage>
        <taxon>Eukaryota</taxon>
        <taxon>Sar</taxon>
        <taxon>Alveolata</taxon>
        <taxon>Ciliophora</taxon>
        <taxon>Intramacronucleata</taxon>
        <taxon>Oligohymenophorea</taxon>
        <taxon>Peniculida</taxon>
        <taxon>Parameciidae</taxon>
        <taxon>Paramecium</taxon>
    </lineage>
</organism>
<proteinExistence type="predicted"/>
<evidence type="ECO:0000256" key="1">
    <source>
        <dbReference type="SAM" id="Coils"/>
    </source>
</evidence>
<gene>
    <name evidence="4" type="ORF">PPRIM_AZ9-3.1.T0610238</name>
</gene>
<name>A0A8S1MWP0_PARPR</name>
<dbReference type="AlphaFoldDB" id="A0A8S1MWP0"/>
<feature type="signal peptide" evidence="3">
    <location>
        <begin position="1"/>
        <end position="15"/>
    </location>
</feature>
<evidence type="ECO:0000313" key="5">
    <source>
        <dbReference type="Proteomes" id="UP000688137"/>
    </source>
</evidence>
<feature type="chain" id="PRO_5035867281" evidence="3">
    <location>
        <begin position="16"/>
        <end position="346"/>
    </location>
</feature>
<dbReference type="OMA" id="QAQDMFE"/>
<comment type="caution">
    <text evidence="4">The sequence shown here is derived from an EMBL/GenBank/DDBJ whole genome shotgun (WGS) entry which is preliminary data.</text>
</comment>
<feature type="coiled-coil region" evidence="1">
    <location>
        <begin position="214"/>
        <end position="309"/>
    </location>
</feature>
<dbReference type="Proteomes" id="UP000688137">
    <property type="component" value="Unassembled WGS sequence"/>
</dbReference>
<dbReference type="EMBL" id="CAJJDM010000062">
    <property type="protein sequence ID" value="CAD8079274.1"/>
    <property type="molecule type" value="Genomic_DNA"/>
</dbReference>
<protein>
    <submittedName>
        <fullName evidence="4">Uncharacterized protein</fullName>
    </submittedName>
</protein>
<evidence type="ECO:0000313" key="4">
    <source>
        <dbReference type="EMBL" id="CAD8079274.1"/>
    </source>
</evidence>
<accession>A0A8S1MWP0</accession>
<evidence type="ECO:0000256" key="2">
    <source>
        <dbReference type="SAM" id="MobiDB-lite"/>
    </source>
</evidence>